<dbReference type="InterPro" id="IPR013321">
    <property type="entry name" value="Arc_rbn_hlx_hlx"/>
</dbReference>
<accession>A0ABU7U3J0</accession>
<dbReference type="Gene3D" id="1.10.1220.10">
    <property type="entry name" value="Met repressor-like"/>
    <property type="match status" value="1"/>
</dbReference>
<sequence>MATRDDPQFRIRLPWDLKERLENIAEQEGRSLNSEIQRRLERSLDVAKPTSATQVVGSDTHQFDAASPSGSGISDDRLSVVLRHLNEALDMLKASSDPHSNLDENPTFKTIQNAYLDLVGLSTERSSRRQSFQIREGLSDRRLQKLEDKVESILQKLSSLSDD</sequence>
<protein>
    <recommendedName>
        <fullName evidence="1">Arc-like DNA binding domain-containing protein</fullName>
    </recommendedName>
</protein>
<proteinExistence type="predicted"/>
<comment type="caution">
    <text evidence="2">The sequence shown here is derived from an EMBL/GenBank/DDBJ whole genome shotgun (WGS) entry which is preliminary data.</text>
</comment>
<keyword evidence="3" id="KW-1185">Reference proteome</keyword>
<dbReference type="RefSeq" id="WP_394819547.1">
    <property type="nucleotide sequence ID" value="NZ_JAWJZY010000002.1"/>
</dbReference>
<evidence type="ECO:0000313" key="3">
    <source>
        <dbReference type="Proteomes" id="UP001312908"/>
    </source>
</evidence>
<reference evidence="2 3" key="1">
    <citation type="submission" date="2023-10" db="EMBL/GenBank/DDBJ databases">
        <title>Sorlinia euscelidii gen. nov., sp. nov., an acetic acid bacteria isolated from the gut of Euscelidius variegatus emitter.</title>
        <authorList>
            <person name="Michoud G."/>
            <person name="Marasco R."/>
            <person name="Seferji K."/>
            <person name="Gonella E."/>
            <person name="Garuglieri E."/>
            <person name="Alma A."/>
            <person name="Mapelli F."/>
            <person name="Borin S."/>
            <person name="Daffonchio D."/>
            <person name="Crotti E."/>
        </authorList>
    </citation>
    <scope>NUCLEOTIDE SEQUENCE [LARGE SCALE GENOMIC DNA]</scope>
    <source>
        <strain evidence="2 3">EV16P</strain>
    </source>
</reference>
<dbReference type="InterPro" id="IPR010985">
    <property type="entry name" value="Ribbon_hlx_hlx"/>
</dbReference>
<gene>
    <name evidence="2" type="ORF">DOFOFD_06445</name>
</gene>
<dbReference type="Proteomes" id="UP001312908">
    <property type="component" value="Unassembled WGS sequence"/>
</dbReference>
<dbReference type="InterPro" id="IPR005569">
    <property type="entry name" value="Arc_DNA-bd_dom"/>
</dbReference>
<evidence type="ECO:0000313" key="2">
    <source>
        <dbReference type="EMBL" id="MEE8658646.1"/>
    </source>
</evidence>
<dbReference type="Pfam" id="PF03869">
    <property type="entry name" value="Arc"/>
    <property type="match status" value="1"/>
</dbReference>
<name>A0ABU7U3J0_9PROT</name>
<feature type="domain" description="Arc-like DNA binding" evidence="1">
    <location>
        <begin position="4"/>
        <end position="44"/>
    </location>
</feature>
<dbReference type="SUPFAM" id="SSF47598">
    <property type="entry name" value="Ribbon-helix-helix"/>
    <property type="match status" value="1"/>
</dbReference>
<evidence type="ECO:0000259" key="1">
    <source>
        <dbReference type="Pfam" id="PF03869"/>
    </source>
</evidence>
<dbReference type="EMBL" id="JAWJZY010000002">
    <property type="protein sequence ID" value="MEE8658646.1"/>
    <property type="molecule type" value="Genomic_DNA"/>
</dbReference>
<organism evidence="2 3">
    <name type="scientific">Sorlinia euscelidii</name>
    <dbReference type="NCBI Taxonomy" id="3081148"/>
    <lineage>
        <taxon>Bacteria</taxon>
        <taxon>Pseudomonadati</taxon>
        <taxon>Pseudomonadota</taxon>
        <taxon>Alphaproteobacteria</taxon>
        <taxon>Acetobacterales</taxon>
        <taxon>Acetobacteraceae</taxon>
        <taxon>Sorlinia</taxon>
    </lineage>
</organism>